<comment type="caution">
    <text evidence="2">The sequence shown here is derived from an EMBL/GenBank/DDBJ whole genome shotgun (WGS) entry which is preliminary data.</text>
</comment>
<feature type="signal peptide" evidence="1">
    <location>
        <begin position="1"/>
        <end position="18"/>
    </location>
</feature>
<gene>
    <name evidence="2" type="ORF">pipiens_012334</name>
</gene>
<accession>A0ABD1D2R0</accession>
<dbReference type="AlphaFoldDB" id="A0ABD1D2R0"/>
<name>A0ABD1D2R0_CULPP</name>
<sequence>MKIFVALLFTTLAVASQASYLPSAWPYANGLNSWNNWNGHLGYPYASGLSAGWPAASVYGGLYGGHKTVVQANLGHNAYPYAGAWSGAEWPTTSVYGGLYGGLYGGHKTVVQANLGHNTYPYAGAWSGAGWPATSVYGGLYGGLYGGHKTVVQANLGHEVAYPWGQPWGSYGAGVYGAGWGHHGLAQTVVPVSKQIAATPGSVHVAPVPVGGEKVVVV</sequence>
<organism evidence="2 3">
    <name type="scientific">Culex pipiens pipiens</name>
    <name type="common">Northern house mosquito</name>
    <dbReference type="NCBI Taxonomy" id="38569"/>
    <lineage>
        <taxon>Eukaryota</taxon>
        <taxon>Metazoa</taxon>
        <taxon>Ecdysozoa</taxon>
        <taxon>Arthropoda</taxon>
        <taxon>Hexapoda</taxon>
        <taxon>Insecta</taxon>
        <taxon>Pterygota</taxon>
        <taxon>Neoptera</taxon>
        <taxon>Endopterygota</taxon>
        <taxon>Diptera</taxon>
        <taxon>Nematocera</taxon>
        <taxon>Culicoidea</taxon>
        <taxon>Culicidae</taxon>
        <taxon>Culicinae</taxon>
        <taxon>Culicini</taxon>
        <taxon>Culex</taxon>
        <taxon>Culex</taxon>
    </lineage>
</organism>
<keyword evidence="1" id="KW-0732">Signal</keyword>
<reference evidence="2 3" key="1">
    <citation type="submission" date="2024-05" db="EMBL/GenBank/DDBJ databases">
        <title>Culex pipiens pipiens assembly and annotation.</title>
        <authorList>
            <person name="Alout H."/>
            <person name="Durand T."/>
        </authorList>
    </citation>
    <scope>NUCLEOTIDE SEQUENCE [LARGE SCALE GENOMIC DNA]</scope>
    <source>
        <strain evidence="2">HA-2024</strain>
        <tissue evidence="2">Whole body</tissue>
    </source>
</reference>
<protein>
    <submittedName>
        <fullName evidence="2">Uncharacterized protein</fullName>
    </submittedName>
</protein>
<feature type="chain" id="PRO_5044801461" evidence="1">
    <location>
        <begin position="19"/>
        <end position="218"/>
    </location>
</feature>
<evidence type="ECO:0000313" key="2">
    <source>
        <dbReference type="EMBL" id="KAL1391490.1"/>
    </source>
</evidence>
<keyword evidence="3" id="KW-1185">Reference proteome</keyword>
<evidence type="ECO:0000313" key="3">
    <source>
        <dbReference type="Proteomes" id="UP001562425"/>
    </source>
</evidence>
<dbReference type="Proteomes" id="UP001562425">
    <property type="component" value="Unassembled WGS sequence"/>
</dbReference>
<dbReference type="EMBL" id="JBEHCU010007853">
    <property type="protein sequence ID" value="KAL1391490.1"/>
    <property type="molecule type" value="Genomic_DNA"/>
</dbReference>
<evidence type="ECO:0000256" key="1">
    <source>
        <dbReference type="SAM" id="SignalP"/>
    </source>
</evidence>
<proteinExistence type="predicted"/>